<dbReference type="Proteomes" id="UP000199055">
    <property type="component" value="Unassembled WGS sequence"/>
</dbReference>
<sequence length="266" mass="28530">MRRHSWVAQLGVLVIHNDPVVEAELWAMAPDGVTVHAARFESPTSGGAEYTGTPWKEMVESPDVRRGLGQLGRMDLSAICLCFGSASFFGGPEFDEGFTAAARELAGGTEVYTAGQAIVGALAATGVERPLVVVPPWFTAPTFAAARGYLEAAGRGAADLLQYQLDEEWREVRRHQLFDRGGRWEVRPDEVCRQVAGRFPKDADGVLIPGSGFRSFEAVEPLEDELGVPVVTSNQACLWKLLDLTGLDAAVPGGGRLLGRRPAAAV</sequence>
<keyword evidence="2" id="KW-1185">Reference proteome</keyword>
<dbReference type="InterPro" id="IPR053714">
    <property type="entry name" value="Iso_Racemase_Enz_sf"/>
</dbReference>
<dbReference type="EMBL" id="FOET01000003">
    <property type="protein sequence ID" value="SEP97427.1"/>
    <property type="molecule type" value="Genomic_DNA"/>
</dbReference>
<keyword evidence="1" id="KW-0413">Isomerase</keyword>
<dbReference type="PANTHER" id="PTHR40267">
    <property type="entry name" value="BLR3294 PROTEIN"/>
    <property type="match status" value="1"/>
</dbReference>
<dbReference type="GO" id="GO:0016853">
    <property type="term" value="F:isomerase activity"/>
    <property type="evidence" value="ECO:0007669"/>
    <property type="project" value="UniProtKB-KW"/>
</dbReference>
<evidence type="ECO:0000313" key="1">
    <source>
        <dbReference type="EMBL" id="SEP97427.1"/>
    </source>
</evidence>
<protein>
    <submittedName>
        <fullName evidence="1">Maleate isomerase</fullName>
    </submittedName>
</protein>
<dbReference type="Gene3D" id="3.40.50.12500">
    <property type="match status" value="1"/>
</dbReference>
<organism evidence="1 2">
    <name type="scientific">Streptomyces radiopugnans</name>
    <dbReference type="NCBI Taxonomy" id="403935"/>
    <lineage>
        <taxon>Bacteria</taxon>
        <taxon>Bacillati</taxon>
        <taxon>Actinomycetota</taxon>
        <taxon>Actinomycetes</taxon>
        <taxon>Kitasatosporales</taxon>
        <taxon>Streptomycetaceae</taxon>
        <taxon>Streptomyces</taxon>
    </lineage>
</organism>
<reference evidence="2" key="1">
    <citation type="submission" date="2016-10" db="EMBL/GenBank/DDBJ databases">
        <authorList>
            <person name="Varghese N."/>
            <person name="Submissions S."/>
        </authorList>
    </citation>
    <scope>NUCLEOTIDE SEQUENCE [LARGE SCALE GENOMIC DNA]</scope>
    <source>
        <strain evidence="2">CGMCC 4.3519</strain>
    </source>
</reference>
<dbReference type="AlphaFoldDB" id="A0A1H9C8X3"/>
<evidence type="ECO:0000313" key="2">
    <source>
        <dbReference type="Proteomes" id="UP000199055"/>
    </source>
</evidence>
<accession>A0A1H9C8X3</accession>
<dbReference type="PANTHER" id="PTHR40267:SF1">
    <property type="entry name" value="BLR3294 PROTEIN"/>
    <property type="match status" value="1"/>
</dbReference>
<dbReference type="RefSeq" id="WP_093657005.1">
    <property type="nucleotide sequence ID" value="NZ_FOET01000003.1"/>
</dbReference>
<name>A0A1H9C8X3_9ACTN</name>
<dbReference type="STRING" id="403935.SAMN05216481_10394"/>
<dbReference type="Pfam" id="PF17645">
    <property type="entry name" value="Amdase"/>
    <property type="match status" value="1"/>
</dbReference>
<gene>
    <name evidence="1" type="ORF">SAMN05216481_10394</name>
</gene>
<dbReference type="InterPro" id="IPR026286">
    <property type="entry name" value="MaiA/AMDase"/>
</dbReference>
<proteinExistence type="predicted"/>